<proteinExistence type="predicted"/>
<evidence type="ECO:0000313" key="1">
    <source>
        <dbReference type="EMBL" id="AEW45650.1"/>
    </source>
</evidence>
<dbReference type="Proteomes" id="UP000009135">
    <property type="component" value="Chromosome"/>
</dbReference>
<dbReference type="STRING" id="1111676.MHC_03960"/>
<dbReference type="HOGENOM" id="CLU_1765983_0_0_14"/>
<dbReference type="OrthoDB" id="9842028at2"/>
<keyword evidence="2" id="KW-1185">Reference proteome</keyword>
<accession>H6N7M8</accession>
<protein>
    <submittedName>
        <fullName evidence="1">Uncharacterized protein</fullName>
    </submittedName>
</protein>
<dbReference type="KEGG" id="mhe:MHC_03960"/>
<gene>
    <name evidence="1" type="ordered locus">MHC_03960</name>
</gene>
<organism evidence="1 2">
    <name type="scientific">Mycoplasma haemocanis (strain Illinois)</name>
    <dbReference type="NCBI Taxonomy" id="1111676"/>
    <lineage>
        <taxon>Bacteria</taxon>
        <taxon>Bacillati</taxon>
        <taxon>Mycoplasmatota</taxon>
        <taxon>Mollicutes</taxon>
        <taxon>Mycoplasmataceae</taxon>
        <taxon>Mycoplasma</taxon>
    </lineage>
</organism>
<evidence type="ECO:0000313" key="2">
    <source>
        <dbReference type="Proteomes" id="UP000009135"/>
    </source>
</evidence>
<name>H6N7M8_MYCHN</name>
<dbReference type="EMBL" id="CP003199">
    <property type="protein sequence ID" value="AEW45650.1"/>
    <property type="molecule type" value="Genomic_DNA"/>
</dbReference>
<reference evidence="1 2" key="1">
    <citation type="journal article" date="2012" name="J. Bacteriol.">
        <title>Complete genome sequence of Mycoplasma haemocanis strain Illinois.</title>
        <authorList>
            <person name="do Nascimento N.C."/>
            <person name="Guimaraes A.M."/>
            <person name="Santos A.P."/>
            <person name="Sanmiguel P.J."/>
            <person name="Messick J.B."/>
        </authorList>
    </citation>
    <scope>NUCLEOTIDE SEQUENCE [LARGE SCALE GENOMIC DNA]</scope>
    <source>
        <strain evidence="1 2">Illinois</strain>
    </source>
</reference>
<dbReference type="AlphaFoldDB" id="H6N7M8"/>
<sequence length="149" mass="17372">MFLLNAIKCCGIVLTTAIVGNNLINKLGSKKKILVSGKSKRPNVYTKRLDKSSLVKLDDNYFSKKENKCTIHRIDSPTKNKASIIESFEFNSLVKKIKDKKFLKVIHDVCNKGSKNVYIYRKSHRWIYEEQTQRHLLLNHNSKMAYRIR</sequence>